<feature type="region of interest" description="Disordered" evidence="1">
    <location>
        <begin position="236"/>
        <end position="255"/>
    </location>
</feature>
<name>A0AAD8Y9B4_9STRA</name>
<feature type="region of interest" description="Disordered" evidence="1">
    <location>
        <begin position="67"/>
        <end position="90"/>
    </location>
</feature>
<feature type="domain" description="Lon N-terminal" evidence="3">
    <location>
        <begin position="113"/>
        <end position="365"/>
    </location>
</feature>
<feature type="compositionally biased region" description="Low complexity" evidence="1">
    <location>
        <begin position="67"/>
        <end position="87"/>
    </location>
</feature>
<accession>A0AAD8Y9B4</accession>
<feature type="compositionally biased region" description="Low complexity" evidence="1">
    <location>
        <begin position="184"/>
        <end position="194"/>
    </location>
</feature>
<evidence type="ECO:0000313" key="4">
    <source>
        <dbReference type="EMBL" id="KAK1741400.1"/>
    </source>
</evidence>
<dbReference type="SMART" id="SM00464">
    <property type="entry name" value="LON"/>
    <property type="match status" value="1"/>
</dbReference>
<dbReference type="Gene3D" id="2.30.130.40">
    <property type="entry name" value="LON domain-like"/>
    <property type="match status" value="1"/>
</dbReference>
<proteinExistence type="predicted"/>
<dbReference type="AlphaFoldDB" id="A0AAD8Y9B4"/>
<dbReference type="InterPro" id="IPR046336">
    <property type="entry name" value="Lon_prtase_N_sf"/>
</dbReference>
<dbReference type="Proteomes" id="UP001224775">
    <property type="component" value="Unassembled WGS sequence"/>
</dbReference>
<reference evidence="4" key="1">
    <citation type="submission" date="2023-06" db="EMBL/GenBank/DDBJ databases">
        <title>Survivors Of The Sea: Transcriptome response of Skeletonema marinoi to long-term dormancy.</title>
        <authorList>
            <person name="Pinder M.I.M."/>
            <person name="Kourtchenko O."/>
            <person name="Robertson E.K."/>
            <person name="Larsson T."/>
            <person name="Maumus F."/>
            <person name="Osuna-Cruz C.M."/>
            <person name="Vancaester E."/>
            <person name="Stenow R."/>
            <person name="Vandepoele K."/>
            <person name="Ploug H."/>
            <person name="Bruchert V."/>
            <person name="Godhe A."/>
            <person name="Topel M."/>
        </authorList>
    </citation>
    <scope>NUCLEOTIDE SEQUENCE</scope>
    <source>
        <strain evidence="4">R05AC</strain>
    </source>
</reference>
<protein>
    <recommendedName>
        <fullName evidence="3">Lon N-terminal domain-containing protein</fullName>
    </recommendedName>
</protein>
<gene>
    <name evidence="4" type="ORF">QTG54_007878</name>
</gene>
<dbReference type="Pfam" id="PF02190">
    <property type="entry name" value="LON_substr_bdg"/>
    <property type="match status" value="1"/>
</dbReference>
<sequence>MAKLPLGNSVLRFCLAAVTIVLTSTTLSEAFSSRPTRCSSTSLFSESSSSGGYVEEYDDFANFSSTQLTSSSPTTSSTDTADATSSTVNNNQEDTFLSSLQSRLQQVEDNSTRLPLMILDTMLPRQILQIQIQHPTLKALMKHRVNEETPTLGMLGMARLSTGQTVPLKTGVEVEIIQMEKATDSSPDNTSSSTAGGEEEGWDISLRAGRRFLIDGEVDKTEDGWTEARVKFLDSSEEEETEISSAIKGPSSTESIGDRLSVARAIQKCKEFTAPNMNMNGSLSLVDRWIELAKENERHPGQIDVLLKQLGEIPPEHEPTERALWVGALINPLPSMGVATEIRPALLVSKKAEERVQVALEGLLKSIRHMDGSQRLN</sequence>
<comment type="caution">
    <text evidence="4">The sequence shown here is derived from an EMBL/GenBank/DDBJ whole genome shotgun (WGS) entry which is preliminary data.</text>
</comment>
<evidence type="ECO:0000256" key="2">
    <source>
        <dbReference type="SAM" id="SignalP"/>
    </source>
</evidence>
<evidence type="ECO:0000259" key="3">
    <source>
        <dbReference type="SMART" id="SM00464"/>
    </source>
</evidence>
<evidence type="ECO:0000313" key="5">
    <source>
        <dbReference type="Proteomes" id="UP001224775"/>
    </source>
</evidence>
<feature type="region of interest" description="Disordered" evidence="1">
    <location>
        <begin position="179"/>
        <end position="201"/>
    </location>
</feature>
<organism evidence="4 5">
    <name type="scientific">Skeletonema marinoi</name>
    <dbReference type="NCBI Taxonomy" id="267567"/>
    <lineage>
        <taxon>Eukaryota</taxon>
        <taxon>Sar</taxon>
        <taxon>Stramenopiles</taxon>
        <taxon>Ochrophyta</taxon>
        <taxon>Bacillariophyta</taxon>
        <taxon>Coscinodiscophyceae</taxon>
        <taxon>Thalassiosirophycidae</taxon>
        <taxon>Thalassiosirales</taxon>
        <taxon>Skeletonemataceae</taxon>
        <taxon>Skeletonema</taxon>
        <taxon>Skeletonema marinoi-dohrnii complex</taxon>
    </lineage>
</organism>
<keyword evidence="2" id="KW-0732">Signal</keyword>
<dbReference type="EMBL" id="JATAAI010000013">
    <property type="protein sequence ID" value="KAK1741400.1"/>
    <property type="molecule type" value="Genomic_DNA"/>
</dbReference>
<feature type="chain" id="PRO_5041931380" description="Lon N-terminal domain-containing protein" evidence="2">
    <location>
        <begin position="31"/>
        <end position="377"/>
    </location>
</feature>
<dbReference type="InterPro" id="IPR003111">
    <property type="entry name" value="Lon_prtase_N"/>
</dbReference>
<keyword evidence="5" id="KW-1185">Reference proteome</keyword>
<evidence type="ECO:0000256" key="1">
    <source>
        <dbReference type="SAM" id="MobiDB-lite"/>
    </source>
</evidence>
<feature type="signal peptide" evidence="2">
    <location>
        <begin position="1"/>
        <end position="30"/>
    </location>
</feature>